<evidence type="ECO:0000313" key="8">
    <source>
        <dbReference type="EMBL" id="SDG04881.1"/>
    </source>
</evidence>
<evidence type="ECO:0000256" key="4">
    <source>
        <dbReference type="ARBA" id="ARBA00022692"/>
    </source>
</evidence>
<sequence>MAWNQFVGITMLLYALTNPVGAIPIFLAMTRKVERLKIHRIIILASVAVAVFFVGSALLGRQILNFFNVGLDDFRIAGGLLALMIAFEMFQAQYGRFIQVADETARDEVDIHGLAITPFAFPLLVGPAELSIMITLSNDNPGWLPKALLAFASVLAAFLIGLTLWMATAIERVLGRTGINVVTRLMALIVAAIGVNFIMTGIKSDLPGLAGY</sequence>
<dbReference type="Pfam" id="PF01914">
    <property type="entry name" value="MarC"/>
    <property type="match status" value="1"/>
</dbReference>
<comment type="subcellular location">
    <subcellularLocation>
        <location evidence="1 7">Cell membrane</location>
        <topology evidence="1 7">Multi-pass membrane protein</topology>
    </subcellularLocation>
</comment>
<feature type="transmembrane region" description="Helical" evidence="7">
    <location>
        <begin position="6"/>
        <end position="29"/>
    </location>
</feature>
<accession>A0A1G7R257</accession>
<dbReference type="PANTHER" id="PTHR33508">
    <property type="entry name" value="UPF0056 MEMBRANE PROTEIN YHCE"/>
    <property type="match status" value="1"/>
</dbReference>
<feature type="transmembrane region" description="Helical" evidence="7">
    <location>
        <begin position="148"/>
        <end position="169"/>
    </location>
</feature>
<feature type="transmembrane region" description="Helical" evidence="7">
    <location>
        <begin position="76"/>
        <end position="94"/>
    </location>
</feature>
<feature type="transmembrane region" description="Helical" evidence="7">
    <location>
        <begin position="181"/>
        <end position="202"/>
    </location>
</feature>
<dbReference type="NCBIfam" id="TIGR00427">
    <property type="entry name" value="NAAT family transporter"/>
    <property type="match status" value="1"/>
</dbReference>
<protein>
    <recommendedName>
        <fullName evidence="7">UPF0056 membrane protein</fullName>
    </recommendedName>
</protein>
<comment type="similarity">
    <text evidence="2 7">Belongs to the UPF0056 (MarC) family.</text>
</comment>
<dbReference type="GO" id="GO:0005886">
    <property type="term" value="C:plasma membrane"/>
    <property type="evidence" value="ECO:0007669"/>
    <property type="project" value="UniProtKB-SubCell"/>
</dbReference>
<keyword evidence="3" id="KW-1003">Cell membrane</keyword>
<evidence type="ECO:0000256" key="1">
    <source>
        <dbReference type="ARBA" id="ARBA00004651"/>
    </source>
</evidence>
<gene>
    <name evidence="8" type="ORF">SAMN05216337_11151</name>
</gene>
<dbReference type="AlphaFoldDB" id="A0A1G7R257"/>
<evidence type="ECO:0000256" key="7">
    <source>
        <dbReference type="RuleBase" id="RU362048"/>
    </source>
</evidence>
<feature type="transmembrane region" description="Helical" evidence="7">
    <location>
        <begin position="41"/>
        <end position="64"/>
    </location>
</feature>
<evidence type="ECO:0000256" key="2">
    <source>
        <dbReference type="ARBA" id="ARBA00009784"/>
    </source>
</evidence>
<evidence type="ECO:0000313" key="9">
    <source>
        <dbReference type="Proteomes" id="UP000199245"/>
    </source>
</evidence>
<reference evidence="8 9" key="1">
    <citation type="submission" date="2016-10" db="EMBL/GenBank/DDBJ databases">
        <authorList>
            <person name="de Groot N.N."/>
        </authorList>
    </citation>
    <scope>NUCLEOTIDE SEQUENCE [LARGE SCALE GENOMIC DNA]</scope>
    <source>
        <strain evidence="8 9">R5</strain>
    </source>
</reference>
<evidence type="ECO:0000256" key="5">
    <source>
        <dbReference type="ARBA" id="ARBA00022989"/>
    </source>
</evidence>
<keyword evidence="4 7" id="KW-0812">Transmembrane</keyword>
<keyword evidence="6 7" id="KW-0472">Membrane</keyword>
<dbReference type="Proteomes" id="UP000199245">
    <property type="component" value="Unassembled WGS sequence"/>
</dbReference>
<name>A0A1G7R257_9BRAD</name>
<evidence type="ECO:0000256" key="6">
    <source>
        <dbReference type="ARBA" id="ARBA00023136"/>
    </source>
</evidence>
<organism evidence="8 9">
    <name type="scientific">Bradyrhizobium brasilense</name>
    <dbReference type="NCBI Taxonomy" id="1419277"/>
    <lineage>
        <taxon>Bacteria</taxon>
        <taxon>Pseudomonadati</taxon>
        <taxon>Pseudomonadota</taxon>
        <taxon>Alphaproteobacteria</taxon>
        <taxon>Hyphomicrobiales</taxon>
        <taxon>Nitrobacteraceae</taxon>
        <taxon>Bradyrhizobium</taxon>
    </lineage>
</organism>
<dbReference type="RefSeq" id="WP_092090665.1">
    <property type="nucleotide sequence ID" value="NZ_FMZW01000115.1"/>
</dbReference>
<feature type="transmembrane region" description="Helical" evidence="7">
    <location>
        <begin position="114"/>
        <end position="136"/>
    </location>
</feature>
<dbReference type="InterPro" id="IPR002771">
    <property type="entry name" value="Multi_antbiot-R_MarC"/>
</dbReference>
<dbReference type="PANTHER" id="PTHR33508:SF1">
    <property type="entry name" value="UPF0056 MEMBRANE PROTEIN YHCE"/>
    <property type="match status" value="1"/>
</dbReference>
<proteinExistence type="inferred from homology"/>
<keyword evidence="5 7" id="KW-1133">Transmembrane helix</keyword>
<evidence type="ECO:0000256" key="3">
    <source>
        <dbReference type="ARBA" id="ARBA00022475"/>
    </source>
</evidence>
<dbReference type="EMBL" id="FMZW01000115">
    <property type="protein sequence ID" value="SDG04881.1"/>
    <property type="molecule type" value="Genomic_DNA"/>
</dbReference>